<dbReference type="PANTHER" id="PTHR42770">
    <property type="entry name" value="AMINO ACID TRANSPORTER-RELATED"/>
    <property type="match status" value="1"/>
</dbReference>
<protein>
    <recommendedName>
        <fullName evidence="9">Amino acid permease</fullName>
    </recommendedName>
</protein>
<evidence type="ECO:0008006" key="9">
    <source>
        <dbReference type="Google" id="ProtNLM"/>
    </source>
</evidence>
<feature type="transmembrane region" description="Helical" evidence="6">
    <location>
        <begin position="408"/>
        <end position="429"/>
    </location>
</feature>
<evidence type="ECO:0000313" key="8">
    <source>
        <dbReference type="Proteomes" id="UP000032076"/>
    </source>
</evidence>
<dbReference type="OrthoDB" id="3181223at2"/>
<feature type="transmembrane region" description="Helical" evidence="6">
    <location>
        <begin position="206"/>
        <end position="223"/>
    </location>
</feature>
<comment type="subcellular location">
    <subcellularLocation>
        <location evidence="1">Cell membrane</location>
        <topology evidence="1">Multi-pass membrane protein</topology>
    </subcellularLocation>
</comment>
<sequence length="481" mass="53185">MENRKTLSKSFKLSWVWAIALGSAIGWGAFVQPVNWMSEAGPVGVMIGFLIGGLLMMIIAVSFGFLIRHFPVSGGAFTYAFISLGRRHAFISGWFLTLGYICIVALNATALSLLFKFLLPGIIKSLYMYNIAGWSVYGTEIIIATIALIVFGYLNIRGSTFTGRIQYIFCLIMIFTIIGLTFMVGFHPEGGIEKVTPAFPENVSPIIAIISIVSIAPWAFVGFDNIPQLAEEFKFSPKRAFSLIIGAIISSVLLYCLMVLVTAMAYKWESLVNAKYEWGTAFAIKNLLGPVGLIILVIATLMGILTGLNGFITSSSRVLFSMSRAKLAPNIFSKLHTKYNTPFIGIIFVVGISMIAPWFGRQVLTWVVDMSSAGVTVGYFYTCFTAYKLTIWGKKSNFTKKLIVKAPVTKFFSLLGMFVSVIFLLLLLIPTSPVFLGKQSLIALIIWIITGLIFYLNIRKEMNAVSEEEMSYLITGKMKFN</sequence>
<dbReference type="InterPro" id="IPR050367">
    <property type="entry name" value="APC_superfamily"/>
</dbReference>
<dbReference type="InterPro" id="IPR002293">
    <property type="entry name" value="AA/rel_permease1"/>
</dbReference>
<keyword evidence="5 6" id="KW-0472">Membrane</keyword>
<feature type="transmembrane region" description="Helical" evidence="6">
    <location>
        <begin position="287"/>
        <end position="320"/>
    </location>
</feature>
<dbReference type="PIRSF" id="PIRSF006060">
    <property type="entry name" value="AA_transporter"/>
    <property type="match status" value="1"/>
</dbReference>
<feature type="transmembrane region" description="Helical" evidence="6">
    <location>
        <begin position="88"/>
        <end position="114"/>
    </location>
</feature>
<keyword evidence="2" id="KW-1003">Cell membrane</keyword>
<accession>A0A0D0FAS4</accession>
<comment type="caution">
    <text evidence="7">The sequence shown here is derived from an EMBL/GenBank/DDBJ whole genome shotgun (WGS) entry which is preliminary data.</text>
</comment>
<proteinExistence type="predicted"/>
<dbReference type="PANTHER" id="PTHR42770:SF7">
    <property type="entry name" value="MEMBRANE PROTEIN"/>
    <property type="match status" value="1"/>
</dbReference>
<name>A0A0D0FAS4_9BACI</name>
<dbReference type="Gene3D" id="1.20.1740.10">
    <property type="entry name" value="Amino acid/polyamine transporter I"/>
    <property type="match status" value="1"/>
</dbReference>
<keyword evidence="4 6" id="KW-1133">Transmembrane helix</keyword>
<dbReference type="RefSeq" id="WP_041847008.1">
    <property type="nucleotide sequence ID" value="NZ_JXLR01000149.1"/>
</dbReference>
<feature type="transmembrane region" description="Helical" evidence="6">
    <location>
        <begin position="166"/>
        <end position="186"/>
    </location>
</feature>
<evidence type="ECO:0000256" key="4">
    <source>
        <dbReference type="ARBA" id="ARBA00022989"/>
    </source>
</evidence>
<feature type="transmembrane region" description="Helical" evidence="6">
    <location>
        <begin position="441"/>
        <end position="458"/>
    </location>
</feature>
<dbReference type="GO" id="GO:0022857">
    <property type="term" value="F:transmembrane transporter activity"/>
    <property type="evidence" value="ECO:0007669"/>
    <property type="project" value="InterPro"/>
</dbReference>
<feature type="transmembrane region" description="Helical" evidence="6">
    <location>
        <begin position="12"/>
        <end position="31"/>
    </location>
</feature>
<dbReference type="AlphaFoldDB" id="A0A0D0FAS4"/>
<feature type="transmembrane region" description="Helical" evidence="6">
    <location>
        <begin position="243"/>
        <end position="267"/>
    </location>
</feature>
<evidence type="ECO:0000313" key="7">
    <source>
        <dbReference type="EMBL" id="KIO73918.1"/>
    </source>
</evidence>
<evidence type="ECO:0000256" key="5">
    <source>
        <dbReference type="ARBA" id="ARBA00023136"/>
    </source>
</evidence>
<evidence type="ECO:0000256" key="6">
    <source>
        <dbReference type="SAM" id="Phobius"/>
    </source>
</evidence>
<organism evidence="7 8">
    <name type="scientific">Caldibacillus thermoamylovorans</name>
    <dbReference type="NCBI Taxonomy" id="35841"/>
    <lineage>
        <taxon>Bacteria</taxon>
        <taxon>Bacillati</taxon>
        <taxon>Bacillota</taxon>
        <taxon>Bacilli</taxon>
        <taxon>Bacillales</taxon>
        <taxon>Bacillaceae</taxon>
        <taxon>Caldibacillus</taxon>
    </lineage>
</organism>
<feature type="transmembrane region" description="Helical" evidence="6">
    <location>
        <begin position="43"/>
        <end position="67"/>
    </location>
</feature>
<keyword evidence="3 6" id="KW-0812">Transmembrane</keyword>
<dbReference type="Proteomes" id="UP000032076">
    <property type="component" value="Unassembled WGS sequence"/>
</dbReference>
<evidence type="ECO:0000256" key="1">
    <source>
        <dbReference type="ARBA" id="ARBA00004651"/>
    </source>
</evidence>
<evidence type="ECO:0000256" key="2">
    <source>
        <dbReference type="ARBA" id="ARBA00022475"/>
    </source>
</evidence>
<dbReference type="EMBL" id="JXLU01000018">
    <property type="protein sequence ID" value="KIO73918.1"/>
    <property type="molecule type" value="Genomic_DNA"/>
</dbReference>
<dbReference type="GO" id="GO:0005886">
    <property type="term" value="C:plasma membrane"/>
    <property type="evidence" value="ECO:0007669"/>
    <property type="project" value="UniProtKB-SubCell"/>
</dbReference>
<feature type="transmembrane region" description="Helical" evidence="6">
    <location>
        <begin position="134"/>
        <end position="154"/>
    </location>
</feature>
<evidence type="ECO:0000256" key="3">
    <source>
        <dbReference type="ARBA" id="ARBA00022692"/>
    </source>
</evidence>
<gene>
    <name evidence="7" type="ORF">B4167_1642</name>
</gene>
<reference evidence="7 8" key="1">
    <citation type="submission" date="2015-01" db="EMBL/GenBank/DDBJ databases">
        <title>Draft Genome Sequences of Four Bacillus thermoamylovorans Strains, Isolated From Food Products.</title>
        <authorList>
            <person name="Krawcyk A.O."/>
            <person name="Berendsen E.M."/>
            <person name="Eijlander R.T."/>
            <person name="de Jong A."/>
            <person name="Wells-Bennik M."/>
            <person name="Kuipers O.P."/>
        </authorList>
    </citation>
    <scope>NUCLEOTIDE SEQUENCE [LARGE SCALE GENOMIC DNA]</scope>
    <source>
        <strain evidence="7 8">B4167</strain>
    </source>
</reference>
<feature type="transmembrane region" description="Helical" evidence="6">
    <location>
        <begin position="366"/>
        <end position="387"/>
    </location>
</feature>
<dbReference type="Pfam" id="PF13520">
    <property type="entry name" value="AA_permease_2"/>
    <property type="match status" value="1"/>
</dbReference>
<feature type="transmembrane region" description="Helical" evidence="6">
    <location>
        <begin position="341"/>
        <end position="360"/>
    </location>
</feature>